<dbReference type="InterPro" id="IPR001932">
    <property type="entry name" value="PPM-type_phosphatase-like_dom"/>
</dbReference>
<keyword evidence="4" id="KW-1185">Reference proteome</keyword>
<feature type="domain" description="PPM-type phosphatase" evidence="2">
    <location>
        <begin position="261"/>
        <end position="478"/>
    </location>
</feature>
<dbReference type="AlphaFoldDB" id="A0A2Y8ZVX4"/>
<dbReference type="EMBL" id="UETB01000001">
    <property type="protein sequence ID" value="SSA36471.1"/>
    <property type="molecule type" value="Genomic_DNA"/>
</dbReference>
<dbReference type="GO" id="GO:0016791">
    <property type="term" value="F:phosphatase activity"/>
    <property type="evidence" value="ECO:0007669"/>
    <property type="project" value="TreeGrafter"/>
</dbReference>
<dbReference type="Pfam" id="PF07228">
    <property type="entry name" value="SpoIIE"/>
    <property type="match status" value="1"/>
</dbReference>
<evidence type="ECO:0000259" key="2">
    <source>
        <dbReference type="SMART" id="SM00331"/>
    </source>
</evidence>
<dbReference type="RefSeq" id="WP_110850668.1">
    <property type="nucleotide sequence ID" value="NZ_QKLZ01000001.1"/>
</dbReference>
<dbReference type="SUPFAM" id="SSF81606">
    <property type="entry name" value="PP2C-like"/>
    <property type="match status" value="1"/>
</dbReference>
<dbReference type="Gene3D" id="3.60.40.10">
    <property type="entry name" value="PPM-type phosphatase domain"/>
    <property type="match status" value="1"/>
</dbReference>
<organism evidence="3 4">
    <name type="scientific">Georgenia satyanarayanai</name>
    <dbReference type="NCBI Taxonomy" id="860221"/>
    <lineage>
        <taxon>Bacteria</taxon>
        <taxon>Bacillati</taxon>
        <taxon>Actinomycetota</taxon>
        <taxon>Actinomycetes</taxon>
        <taxon>Micrococcales</taxon>
        <taxon>Bogoriellaceae</taxon>
        <taxon>Georgenia</taxon>
    </lineage>
</organism>
<dbReference type="OrthoDB" id="4935951at2"/>
<gene>
    <name evidence="3" type="ORF">SAMN05216184_101130</name>
</gene>
<dbReference type="PANTHER" id="PTHR43156:SF2">
    <property type="entry name" value="STAGE II SPORULATION PROTEIN E"/>
    <property type="match status" value="1"/>
</dbReference>
<dbReference type="Proteomes" id="UP000250222">
    <property type="component" value="Unassembled WGS sequence"/>
</dbReference>
<sequence length="493" mass="53483">MAVITPGRQRELSRHAQVSARLGTDELWKRYFAVGGTAGALELDAYLNGALDLPPEQRDRVALAINEHIDALAGKVRAPYSRPLRSAGDQDAALAALRELLRGTHLAPPDRIPAALDAAAAHLGLTAVIYLADYANEVLVPFPGRHGTDRAPMTIDATLAGRAYRHLRPQTTVSDGQPRIWMPILDGVERLGVLDVMVEDSLDLHDPVLHRQVWLVSHYLGHLLTALEVFGDSIDAVRRTHPRSIEAELVWSLLPPLTAGTDKVLLSGRLEPSHDVGGDVFDYSLSPTRAHFAVVDATGHDLRAGMAAAVSLAAYRNARRQGHGLFAQAEAVHGTLAEHFGGQYVFATGVFGELDLDSGRLRYFVPGHPAPLLLRRGKVVKTLDQGRRSLLGLDVSSAALGEERLEAGDIVVIYTDGITEARDARRQFFGTARLIDTIERAAGDATPLPEIARTVLQDLLRHQKGVLQDDATLVLVQWTTEAQADLDPTLLQG</sequence>
<evidence type="ECO:0000313" key="3">
    <source>
        <dbReference type="EMBL" id="SSA36471.1"/>
    </source>
</evidence>
<reference evidence="3 4" key="1">
    <citation type="submission" date="2016-10" db="EMBL/GenBank/DDBJ databases">
        <authorList>
            <person name="Cai Z."/>
        </authorList>
    </citation>
    <scope>NUCLEOTIDE SEQUENCE [LARGE SCALE GENOMIC DNA]</scope>
    <source>
        <strain evidence="3 4">CGMCC 1.10826</strain>
    </source>
</reference>
<accession>A0A2Y8ZVX4</accession>
<evidence type="ECO:0000313" key="4">
    <source>
        <dbReference type="Proteomes" id="UP000250222"/>
    </source>
</evidence>
<proteinExistence type="predicted"/>
<evidence type="ECO:0000256" key="1">
    <source>
        <dbReference type="ARBA" id="ARBA00022801"/>
    </source>
</evidence>
<protein>
    <submittedName>
        <fullName evidence="3">Serine phosphatase RsbU, regulator of sigma subunit</fullName>
    </submittedName>
</protein>
<dbReference type="SMART" id="SM00331">
    <property type="entry name" value="PP2C_SIG"/>
    <property type="match status" value="1"/>
</dbReference>
<dbReference type="PANTHER" id="PTHR43156">
    <property type="entry name" value="STAGE II SPORULATION PROTEIN E-RELATED"/>
    <property type="match status" value="1"/>
</dbReference>
<dbReference type="InterPro" id="IPR052016">
    <property type="entry name" value="Bact_Sigma-Reg"/>
</dbReference>
<name>A0A2Y8ZVX4_9MICO</name>
<dbReference type="InterPro" id="IPR036457">
    <property type="entry name" value="PPM-type-like_dom_sf"/>
</dbReference>
<keyword evidence="1" id="KW-0378">Hydrolase</keyword>